<dbReference type="EMBL" id="JACHVB010000014">
    <property type="protein sequence ID" value="MBC2593768.1"/>
    <property type="molecule type" value="Genomic_DNA"/>
</dbReference>
<reference evidence="1 2" key="1">
    <citation type="submission" date="2020-07" db="EMBL/GenBank/DDBJ databases">
        <authorList>
            <person name="Feng X."/>
        </authorList>
    </citation>
    <scope>NUCLEOTIDE SEQUENCE [LARGE SCALE GENOMIC DNA]</scope>
    <source>
        <strain evidence="1 2">JCM31066</strain>
    </source>
</reference>
<evidence type="ECO:0000313" key="1">
    <source>
        <dbReference type="EMBL" id="MBC2593768.1"/>
    </source>
</evidence>
<dbReference type="AlphaFoldDB" id="A0A842HCH3"/>
<dbReference type="RefSeq" id="WP_185674767.1">
    <property type="nucleotide sequence ID" value="NZ_JACHVB010000014.1"/>
</dbReference>
<keyword evidence="2" id="KW-1185">Reference proteome</keyword>
<comment type="caution">
    <text evidence="1">The sequence shown here is derived from an EMBL/GenBank/DDBJ whole genome shotgun (WGS) entry which is preliminary data.</text>
</comment>
<name>A0A842HCH3_9BACT</name>
<protein>
    <submittedName>
        <fullName evidence="1">Uncharacterized protein</fullName>
    </submittedName>
</protein>
<accession>A0A842HCH3</accession>
<evidence type="ECO:0000313" key="2">
    <source>
        <dbReference type="Proteomes" id="UP000546464"/>
    </source>
</evidence>
<sequence>MIYLLDLNYTLVANSPQRGTPPTRPFIRQIEQEEYRQWLVDLLRPHQVILITARPNRYREVTLARIKEKCGWEPMDAYFAEISAYPNLIKEHLLKTHIFPQYGAEGSGYFGLESNPRTRAMYARYGIRAIRVTDAELTEIPV</sequence>
<organism evidence="1 2">
    <name type="scientific">Ruficoccus amylovorans</name>
    <dbReference type="NCBI Taxonomy" id="1804625"/>
    <lineage>
        <taxon>Bacteria</taxon>
        <taxon>Pseudomonadati</taxon>
        <taxon>Verrucomicrobiota</taxon>
        <taxon>Opitutia</taxon>
        <taxon>Puniceicoccales</taxon>
        <taxon>Cerasicoccaceae</taxon>
        <taxon>Ruficoccus</taxon>
    </lineage>
</organism>
<proteinExistence type="predicted"/>
<dbReference type="Proteomes" id="UP000546464">
    <property type="component" value="Unassembled WGS sequence"/>
</dbReference>
<gene>
    <name evidence="1" type="ORF">H5P28_05785</name>
</gene>